<organism evidence="1 2">
    <name type="scientific">Schizosaccharomyces osmophilus</name>
    <dbReference type="NCBI Taxonomy" id="2545709"/>
    <lineage>
        <taxon>Eukaryota</taxon>
        <taxon>Fungi</taxon>
        <taxon>Dikarya</taxon>
        <taxon>Ascomycota</taxon>
        <taxon>Taphrinomycotina</taxon>
        <taxon>Schizosaccharomycetes</taxon>
        <taxon>Schizosaccharomycetales</taxon>
        <taxon>Schizosaccharomycetaceae</taxon>
        <taxon>Schizosaccharomyces</taxon>
    </lineage>
</organism>
<dbReference type="AlphaFoldDB" id="A0AAE9WBZ3"/>
<dbReference type="GeneID" id="80874407"/>
<dbReference type="CDD" id="cd02024">
    <property type="entry name" value="NRK1"/>
    <property type="match status" value="1"/>
</dbReference>
<accession>A0AAE9WBZ3</accession>
<dbReference type="InterPro" id="IPR027417">
    <property type="entry name" value="P-loop_NTPase"/>
</dbReference>
<keyword evidence="1" id="KW-0418">Kinase</keyword>
<keyword evidence="2" id="KW-1185">Reference proteome</keyword>
<proteinExistence type="predicted"/>
<dbReference type="PRINTS" id="PR00988">
    <property type="entry name" value="URIDINKINASE"/>
</dbReference>
<dbReference type="Proteomes" id="UP001212411">
    <property type="component" value="Chromosome 1"/>
</dbReference>
<reference evidence="1 2" key="1">
    <citation type="journal article" date="2023" name="G3 (Bethesda)">
        <title>A high-quality reference genome for the fission yeast Schizosaccharomyces osmophilus.</title>
        <authorList>
            <person name="Jia G.S."/>
            <person name="Zhang W.C."/>
            <person name="Liang Y."/>
            <person name="Liu X.H."/>
            <person name="Rhind N."/>
            <person name="Pidoux A."/>
            <person name="Brysch-Herzberg M."/>
            <person name="Du L.L."/>
        </authorList>
    </citation>
    <scope>NUCLEOTIDE SEQUENCE [LARGE SCALE GENOMIC DNA]</scope>
    <source>
        <strain evidence="1 2">CBS 15793</strain>
    </source>
</reference>
<evidence type="ECO:0000313" key="2">
    <source>
        <dbReference type="Proteomes" id="UP001212411"/>
    </source>
</evidence>
<name>A0AAE9WBZ3_9SCHI</name>
<dbReference type="PANTHER" id="PTHR10285">
    <property type="entry name" value="URIDINE KINASE"/>
    <property type="match status" value="1"/>
</dbReference>
<evidence type="ECO:0000313" key="1">
    <source>
        <dbReference type="EMBL" id="WBW72432.1"/>
    </source>
</evidence>
<sequence length="230" mass="26270">MPPKTVIVGVSGASCSGKSTLTQFLHAIFKGSSILHEDDFYKTDADIPVKDGVADWDCKESLNLDLFLETLKYIRKHGDLPTHLHNRDNLNVAKEALTQYNEILEEYPESPISSSRYKFIFVDGFMLYVNEDLIQSFDLCLMLACDFDTLKARRESRKGYVTQEGFWQDPPNYFENYVWPGYVNGHSHLFQNKDVYGKLVDSHIQLSPASNMSVQQNVKWAIDTIQNALS</sequence>
<protein>
    <submittedName>
        <fullName evidence="1">Nicotinamide riboside kinase Nrk1</fullName>
    </submittedName>
</protein>
<gene>
    <name evidence="1" type="primary">nrk1</name>
    <name evidence="1" type="ORF">SOMG_00925</name>
</gene>
<dbReference type="Gene3D" id="3.40.50.300">
    <property type="entry name" value="P-loop containing nucleotide triphosphate hydrolases"/>
    <property type="match status" value="1"/>
</dbReference>
<dbReference type="PROSITE" id="PS51257">
    <property type="entry name" value="PROKAR_LIPOPROTEIN"/>
    <property type="match status" value="1"/>
</dbReference>
<dbReference type="RefSeq" id="XP_056036675.1">
    <property type="nucleotide sequence ID" value="XM_056179718.1"/>
</dbReference>
<dbReference type="EMBL" id="CP115611">
    <property type="protein sequence ID" value="WBW72432.1"/>
    <property type="molecule type" value="Genomic_DNA"/>
</dbReference>
<dbReference type="KEGG" id="som:SOMG_00925"/>
<dbReference type="SUPFAM" id="SSF52540">
    <property type="entry name" value="P-loop containing nucleoside triphosphate hydrolases"/>
    <property type="match status" value="1"/>
</dbReference>
<dbReference type="GO" id="GO:0016301">
    <property type="term" value="F:kinase activity"/>
    <property type="evidence" value="ECO:0007669"/>
    <property type="project" value="UniProtKB-KW"/>
</dbReference>
<keyword evidence="1" id="KW-0808">Transferase</keyword>